<dbReference type="Proteomes" id="UP001302059">
    <property type="component" value="Unassembled WGS sequence"/>
</dbReference>
<gene>
    <name evidence="1" type="ORF">QOL99_13090</name>
</gene>
<protein>
    <submittedName>
        <fullName evidence="1">Uncharacterized protein</fullName>
    </submittedName>
</protein>
<proteinExistence type="predicted"/>
<dbReference type="EMBL" id="JASNGB010000146">
    <property type="protein sequence ID" value="MDL2345081.1"/>
    <property type="molecule type" value="Genomic_DNA"/>
</dbReference>
<sequence length="104" mass="12062">MRERLSDEDWDRLGQLERPYEPLTAPQAEMFAGELHAEVSEGHVLHGVDVQFLARRLGYDDFLAYAPDLEAPWVSVHLTWKPHEPPPWPSSYLYASLEDFLAER</sequence>
<comment type="caution">
    <text evidence="1">The sequence shown here is derived from an EMBL/GenBank/DDBJ whole genome shotgun (WGS) entry which is preliminary data.</text>
</comment>
<evidence type="ECO:0000313" key="1">
    <source>
        <dbReference type="EMBL" id="MDL2345081.1"/>
    </source>
</evidence>
<organism evidence="1 2">
    <name type="scientific">Deinococcus rhizophilus</name>
    <dbReference type="NCBI Taxonomy" id="3049544"/>
    <lineage>
        <taxon>Bacteria</taxon>
        <taxon>Thermotogati</taxon>
        <taxon>Deinococcota</taxon>
        <taxon>Deinococci</taxon>
        <taxon>Deinococcales</taxon>
        <taxon>Deinococcaceae</taxon>
        <taxon>Deinococcus</taxon>
    </lineage>
</organism>
<keyword evidence="2" id="KW-1185">Reference proteome</keyword>
<dbReference type="RefSeq" id="WP_285524447.1">
    <property type="nucleotide sequence ID" value="NZ_JASNGB010000146.1"/>
</dbReference>
<reference evidence="1 2" key="1">
    <citation type="submission" date="2023-05" db="EMBL/GenBank/DDBJ databases">
        <authorList>
            <person name="Gao F."/>
        </authorList>
    </citation>
    <scope>NUCLEOTIDE SEQUENCE [LARGE SCALE GENOMIC DNA]</scope>
    <source>
        <strain evidence="1 2">MIMF12</strain>
    </source>
</reference>
<accession>A0ABT7JJ40</accession>
<name>A0ABT7JJ40_9DEIO</name>
<evidence type="ECO:0000313" key="2">
    <source>
        <dbReference type="Proteomes" id="UP001302059"/>
    </source>
</evidence>